<keyword evidence="2" id="KW-1185">Reference proteome</keyword>
<accession>A0AAV9J646</accession>
<dbReference type="InterPro" id="IPR005197">
    <property type="entry name" value="Glyco_hydro_71"/>
</dbReference>
<dbReference type="EMBL" id="JAVFHQ010000074">
    <property type="protein sequence ID" value="KAK4540124.1"/>
    <property type="molecule type" value="Genomic_DNA"/>
</dbReference>
<dbReference type="AlphaFoldDB" id="A0AAV9J646"/>
<evidence type="ECO:0000313" key="2">
    <source>
        <dbReference type="Proteomes" id="UP001324427"/>
    </source>
</evidence>
<dbReference type="Gene3D" id="3.20.20.80">
    <property type="entry name" value="Glycosidases"/>
    <property type="match status" value="1"/>
</dbReference>
<dbReference type="CDD" id="cd11577">
    <property type="entry name" value="GH71"/>
    <property type="match status" value="1"/>
</dbReference>
<dbReference type="Proteomes" id="UP001324427">
    <property type="component" value="Unassembled WGS sequence"/>
</dbReference>
<organism evidence="1 2">
    <name type="scientific">Oleoguttula mirabilis</name>
    <dbReference type="NCBI Taxonomy" id="1507867"/>
    <lineage>
        <taxon>Eukaryota</taxon>
        <taxon>Fungi</taxon>
        <taxon>Dikarya</taxon>
        <taxon>Ascomycota</taxon>
        <taxon>Pezizomycotina</taxon>
        <taxon>Dothideomycetes</taxon>
        <taxon>Dothideomycetidae</taxon>
        <taxon>Mycosphaerellales</taxon>
        <taxon>Teratosphaeriaceae</taxon>
        <taxon>Oleoguttula</taxon>
    </lineage>
</organism>
<dbReference type="PANTHER" id="PTHR42085">
    <property type="entry name" value="F-BOX DOMAIN-CONTAINING PROTEIN"/>
    <property type="match status" value="1"/>
</dbReference>
<protein>
    <recommendedName>
        <fullName evidence="3">Glucan endo-1,3-alpha-glucosidase agn1</fullName>
    </recommendedName>
</protein>
<name>A0AAV9J646_9PEZI</name>
<gene>
    <name evidence="1" type="ORF">LTR36_009789</name>
</gene>
<reference evidence="1 2" key="1">
    <citation type="submission" date="2021-11" db="EMBL/GenBank/DDBJ databases">
        <title>Black yeast isolated from Biological Soil Crust.</title>
        <authorList>
            <person name="Kurbessoian T."/>
        </authorList>
    </citation>
    <scope>NUCLEOTIDE SEQUENCE [LARGE SCALE GENOMIC DNA]</scope>
    <source>
        <strain evidence="1 2">CCFEE 5522</strain>
    </source>
</reference>
<proteinExistence type="predicted"/>
<dbReference type="InterPro" id="IPR038883">
    <property type="entry name" value="AN11006-like"/>
</dbReference>
<evidence type="ECO:0008006" key="3">
    <source>
        <dbReference type="Google" id="ProtNLM"/>
    </source>
</evidence>
<comment type="caution">
    <text evidence="1">The sequence shown here is derived from an EMBL/GenBank/DDBJ whole genome shotgun (WGS) entry which is preliminary data.</text>
</comment>
<evidence type="ECO:0000313" key="1">
    <source>
        <dbReference type="EMBL" id="KAK4540124.1"/>
    </source>
</evidence>
<sequence>MDEAAPFRLFDLPAELRLRIYEFVLAPSGVLGLTATKQQRFAVRPAITPRLLTTCRQIHHEADSIIYTDNEVCIAINAHDTRWPTIAENRLPQRVLEKLQHMCVILDCTDYFNASYSDVDFEAFEALISLKTLRIAMIYRKNHDTQVLAPLHIPQLPDFNVVCQILERVPASTKISFGTEFSSQQSEMVSELIGKGGGRARGNGGVIVEAPPADLEAAATGVKELVTNSGNYTTDTWTNEFSLAQAAHIDAFALNMGVGDSANEQGVADAFAAAAGTGFHLFFSFDYAANGAWAESDVIRYLTTYGSNSAHYQYNGKPFVSTFEGTANANDWTAIKASTNCFFVPDWSSVGAEAALALNNGIADGLFAWAAWPSGDQSMNRSTDTTYVEALAGKPYMMAVSPWFYTNLPGYSKNWLWNGDDLWYDRWEEVLSVEPQWVEILSWNDYGESHYIGPLREEAFAAFHYGDAPYNYAANMPHDAWRLTLPFSVDMYVNGTSALTQELLTVWYRPNPGTACATGGTTGNTASHGQEELDPYDVVQDAVFYSALLASAPSSVVVSIGGVSQAGTWRNVPNGGVGIYHGSVPFNGNIGEVLVTVVGGAGTLIMAGDQDITTGCTDGIANWNAWVGNATGGSVSATASRN</sequence>
<dbReference type="GO" id="GO:0051118">
    <property type="term" value="F:glucan endo-1,3-alpha-glucosidase activity"/>
    <property type="evidence" value="ECO:0007669"/>
    <property type="project" value="InterPro"/>
</dbReference>
<dbReference type="Pfam" id="PF03659">
    <property type="entry name" value="Glyco_hydro_71"/>
    <property type="match status" value="1"/>
</dbReference>
<dbReference type="PANTHER" id="PTHR42085:SF4">
    <property type="entry name" value="F-BOX DOMAIN-CONTAINING PROTEIN"/>
    <property type="match status" value="1"/>
</dbReference>